<organism evidence="2 3">
    <name type="scientific">Pseudochrobactrum kiredjianiae</name>
    <dbReference type="NCBI Taxonomy" id="386305"/>
    <lineage>
        <taxon>Bacteria</taxon>
        <taxon>Pseudomonadati</taxon>
        <taxon>Pseudomonadota</taxon>
        <taxon>Alphaproteobacteria</taxon>
        <taxon>Hyphomicrobiales</taxon>
        <taxon>Brucellaceae</taxon>
        <taxon>Pseudochrobactrum</taxon>
    </lineage>
</organism>
<dbReference type="InterPro" id="IPR043129">
    <property type="entry name" value="ATPase_NBD"/>
</dbReference>
<gene>
    <name evidence="2" type="ORF">ACFQ35_12145</name>
</gene>
<evidence type="ECO:0000313" key="2">
    <source>
        <dbReference type="EMBL" id="MFD1227890.1"/>
    </source>
</evidence>
<sequence length="316" mass="33348">MQYSETSNINPVFAADVGGSFIRLAFSPKAGELVSLDKVTTPVDDWSGFVQALKTLLNKHGRDHQAPLALSIAGLIDPADGRAFSANIPCINGHQLDKELEQHLGRRVVAVNDADSLALAEAGEGAGRGHRVVFCAVLGTGVGGGLVTDGRLVRGAGGIAGEWGHGPILNTMLELEGETTPLYIPRFSCGCGQKGCVDTIGGARGIERLHSFLHGEERDSRTIVTGWERDAEKPKRTIEVYLHLMADPLAAVINITGASIVPVGGGLATAETLIHALDTAVRSRILRRTDQRVVVSGRFRNEGGLIGAAISARQLS</sequence>
<dbReference type="RefSeq" id="WP_289388811.1">
    <property type="nucleotide sequence ID" value="NZ_JAUCBM010000020.1"/>
</dbReference>
<reference evidence="3" key="1">
    <citation type="journal article" date="2019" name="Int. J. Syst. Evol. Microbiol.">
        <title>The Global Catalogue of Microorganisms (GCM) 10K type strain sequencing project: providing services to taxonomists for standard genome sequencing and annotation.</title>
        <authorList>
            <consortium name="The Broad Institute Genomics Platform"/>
            <consortium name="The Broad Institute Genome Sequencing Center for Infectious Disease"/>
            <person name="Wu L."/>
            <person name="Ma J."/>
        </authorList>
    </citation>
    <scope>NUCLEOTIDE SEQUENCE [LARGE SCALE GENOMIC DNA]</scope>
    <source>
        <strain evidence="3">CCUG 49584</strain>
    </source>
</reference>
<protein>
    <submittedName>
        <fullName evidence="2">ROK family protein</fullName>
    </submittedName>
</protein>
<dbReference type="InterPro" id="IPR049874">
    <property type="entry name" value="ROK_cs"/>
</dbReference>
<dbReference type="SUPFAM" id="SSF53067">
    <property type="entry name" value="Actin-like ATPase domain"/>
    <property type="match status" value="1"/>
</dbReference>
<comment type="caution">
    <text evidence="2">The sequence shown here is derived from an EMBL/GenBank/DDBJ whole genome shotgun (WGS) entry which is preliminary data.</text>
</comment>
<dbReference type="Gene3D" id="3.30.420.40">
    <property type="match status" value="2"/>
</dbReference>
<evidence type="ECO:0000256" key="1">
    <source>
        <dbReference type="ARBA" id="ARBA00006479"/>
    </source>
</evidence>
<dbReference type="InterPro" id="IPR000600">
    <property type="entry name" value="ROK"/>
</dbReference>
<proteinExistence type="inferred from homology"/>
<dbReference type="PANTHER" id="PTHR18964">
    <property type="entry name" value="ROK (REPRESSOR, ORF, KINASE) FAMILY"/>
    <property type="match status" value="1"/>
</dbReference>
<accession>A0ABW3V7C5</accession>
<dbReference type="Proteomes" id="UP001597263">
    <property type="component" value="Unassembled WGS sequence"/>
</dbReference>
<name>A0ABW3V7C5_9HYPH</name>
<keyword evidence="3" id="KW-1185">Reference proteome</keyword>
<dbReference type="PANTHER" id="PTHR18964:SF149">
    <property type="entry name" value="BIFUNCTIONAL UDP-N-ACETYLGLUCOSAMINE 2-EPIMERASE_N-ACETYLMANNOSAMINE KINASE"/>
    <property type="match status" value="1"/>
</dbReference>
<comment type="similarity">
    <text evidence="1">Belongs to the ROK (NagC/XylR) family.</text>
</comment>
<dbReference type="EMBL" id="JBHTMA010000039">
    <property type="protein sequence ID" value="MFD1227890.1"/>
    <property type="molecule type" value="Genomic_DNA"/>
</dbReference>
<evidence type="ECO:0000313" key="3">
    <source>
        <dbReference type="Proteomes" id="UP001597263"/>
    </source>
</evidence>
<dbReference type="Pfam" id="PF00480">
    <property type="entry name" value="ROK"/>
    <property type="match status" value="1"/>
</dbReference>
<dbReference type="PROSITE" id="PS01125">
    <property type="entry name" value="ROK"/>
    <property type="match status" value="1"/>
</dbReference>